<reference evidence="1 2" key="1">
    <citation type="submission" date="2017-03" db="EMBL/GenBank/DDBJ databases">
        <title>Paenibacillus larvae genome sequencing.</title>
        <authorList>
            <person name="Dingman D.W."/>
        </authorList>
    </citation>
    <scope>NUCLEOTIDE SEQUENCE [LARGE SCALE GENOMIC DNA]</scope>
    <source>
        <strain evidence="1 2">SAG 10367</strain>
    </source>
</reference>
<proteinExistence type="predicted"/>
<gene>
    <name evidence="1" type="ORF">B7C51_15510</name>
</gene>
<evidence type="ECO:0000313" key="1">
    <source>
        <dbReference type="EMBL" id="ARF68902.1"/>
    </source>
</evidence>
<evidence type="ECO:0000313" key="2">
    <source>
        <dbReference type="Proteomes" id="UP000192727"/>
    </source>
</evidence>
<organism evidence="1 2">
    <name type="scientific">Paenibacillus larvae subsp. pulvifaciens</name>
    <dbReference type="NCBI Taxonomy" id="1477"/>
    <lineage>
        <taxon>Bacteria</taxon>
        <taxon>Bacillati</taxon>
        <taxon>Bacillota</taxon>
        <taxon>Bacilli</taxon>
        <taxon>Bacillales</taxon>
        <taxon>Paenibacillaceae</taxon>
        <taxon>Paenibacillus</taxon>
    </lineage>
</organism>
<protein>
    <submittedName>
        <fullName evidence="1">Uncharacterized protein</fullName>
    </submittedName>
</protein>
<dbReference type="Proteomes" id="UP000192727">
    <property type="component" value="Chromosome"/>
</dbReference>
<name>A0A1V0UV30_9BACL</name>
<dbReference type="EMBL" id="CP020557">
    <property type="protein sequence ID" value="ARF68902.1"/>
    <property type="molecule type" value="Genomic_DNA"/>
</dbReference>
<dbReference type="AlphaFoldDB" id="A0A1V0UV30"/>
<accession>A0A1V0UV30</accession>
<sequence>MIFFLIWALFAYNLYNQYVRGKNKERRVSVRTEFEMPAQHLVDSGYLIPGKIIRQGFLSLHTAGLMTRTRNSL</sequence>